<feature type="transmembrane region" description="Helical" evidence="1">
    <location>
        <begin position="12"/>
        <end position="30"/>
    </location>
</feature>
<proteinExistence type="predicted"/>
<sequence length="132" mass="15495">MNYLRAIKTGVMLWLTIFVVITILMFLPFLVDKKMLQFGIFWILLIPIVLLFCKWHFKMDAPNLKKGFLLGIIMLLVILVLDMVITVPLFVKSFSVFFGDWMMYVGYIEVLLLAVYAGFEFDKTFTKYDNTK</sequence>
<evidence type="ECO:0000313" key="2">
    <source>
        <dbReference type="EMBL" id="OGH60086.1"/>
    </source>
</evidence>
<gene>
    <name evidence="2" type="ORF">A2725_00350</name>
</gene>
<dbReference type="Proteomes" id="UP000177067">
    <property type="component" value="Unassembled WGS sequence"/>
</dbReference>
<keyword evidence="1" id="KW-0472">Membrane</keyword>
<keyword evidence="1" id="KW-0812">Transmembrane</keyword>
<feature type="transmembrane region" description="Helical" evidence="1">
    <location>
        <begin position="67"/>
        <end position="89"/>
    </location>
</feature>
<feature type="transmembrane region" description="Helical" evidence="1">
    <location>
        <begin position="36"/>
        <end position="55"/>
    </location>
</feature>
<name>A0A1F6LL46_9BACT</name>
<keyword evidence="1" id="KW-1133">Transmembrane helix</keyword>
<evidence type="ECO:0000313" key="3">
    <source>
        <dbReference type="Proteomes" id="UP000177067"/>
    </source>
</evidence>
<dbReference type="AlphaFoldDB" id="A0A1F6LL46"/>
<feature type="transmembrane region" description="Helical" evidence="1">
    <location>
        <begin position="101"/>
        <end position="119"/>
    </location>
</feature>
<evidence type="ECO:0000256" key="1">
    <source>
        <dbReference type="SAM" id="Phobius"/>
    </source>
</evidence>
<comment type="caution">
    <text evidence="2">The sequence shown here is derived from an EMBL/GenBank/DDBJ whole genome shotgun (WGS) entry which is preliminary data.</text>
</comment>
<accession>A0A1F6LL46</accession>
<organism evidence="2 3">
    <name type="scientific">Candidatus Magasanikbacteria bacterium RIFCSPHIGHO2_01_FULL_33_34</name>
    <dbReference type="NCBI Taxonomy" id="1798671"/>
    <lineage>
        <taxon>Bacteria</taxon>
        <taxon>Candidatus Magasanikiibacteriota</taxon>
    </lineage>
</organism>
<protein>
    <submittedName>
        <fullName evidence="2">Uncharacterized protein</fullName>
    </submittedName>
</protein>
<reference evidence="2 3" key="1">
    <citation type="journal article" date="2016" name="Nat. Commun.">
        <title>Thousands of microbial genomes shed light on interconnected biogeochemical processes in an aquifer system.</title>
        <authorList>
            <person name="Anantharaman K."/>
            <person name="Brown C.T."/>
            <person name="Hug L.A."/>
            <person name="Sharon I."/>
            <person name="Castelle C.J."/>
            <person name="Probst A.J."/>
            <person name="Thomas B.C."/>
            <person name="Singh A."/>
            <person name="Wilkins M.J."/>
            <person name="Karaoz U."/>
            <person name="Brodie E.L."/>
            <person name="Williams K.H."/>
            <person name="Hubbard S.S."/>
            <person name="Banfield J.F."/>
        </authorList>
    </citation>
    <scope>NUCLEOTIDE SEQUENCE [LARGE SCALE GENOMIC DNA]</scope>
</reference>
<dbReference type="EMBL" id="MFPS01000003">
    <property type="protein sequence ID" value="OGH60086.1"/>
    <property type="molecule type" value="Genomic_DNA"/>
</dbReference>